<evidence type="ECO:0000313" key="2">
    <source>
        <dbReference type="Proteomes" id="UP000649617"/>
    </source>
</evidence>
<feature type="non-terminal residue" evidence="1">
    <location>
        <position position="1"/>
    </location>
</feature>
<evidence type="ECO:0000313" key="1">
    <source>
        <dbReference type="EMBL" id="CAE7656850.1"/>
    </source>
</evidence>
<organism evidence="1 2">
    <name type="scientific">Symbiodinium pilosum</name>
    <name type="common">Dinoflagellate</name>
    <dbReference type="NCBI Taxonomy" id="2952"/>
    <lineage>
        <taxon>Eukaryota</taxon>
        <taxon>Sar</taxon>
        <taxon>Alveolata</taxon>
        <taxon>Dinophyceae</taxon>
        <taxon>Suessiales</taxon>
        <taxon>Symbiodiniaceae</taxon>
        <taxon>Symbiodinium</taxon>
    </lineage>
</organism>
<feature type="non-terminal residue" evidence="1">
    <location>
        <position position="67"/>
    </location>
</feature>
<accession>A0A812VST7</accession>
<dbReference type="EMBL" id="CAJNIZ010043305">
    <property type="protein sequence ID" value="CAE7656850.1"/>
    <property type="molecule type" value="Genomic_DNA"/>
</dbReference>
<gene>
    <name evidence="1" type="ORF">SPIL2461_LOCUS17672</name>
</gene>
<sequence>ATNIFICLETWGYSLSYIVGASMNISQLVGDDTSTNWTGILVSVIFAYALSCNQLRNLTVAGILSNI</sequence>
<reference evidence="1" key="1">
    <citation type="submission" date="2021-02" db="EMBL/GenBank/DDBJ databases">
        <authorList>
            <person name="Dougan E. K."/>
            <person name="Rhodes N."/>
            <person name="Thang M."/>
            <person name="Chan C."/>
        </authorList>
    </citation>
    <scope>NUCLEOTIDE SEQUENCE</scope>
</reference>
<protein>
    <submittedName>
        <fullName evidence="1">Uncharacterized protein</fullName>
    </submittedName>
</protein>
<keyword evidence="2" id="KW-1185">Reference proteome</keyword>
<proteinExistence type="predicted"/>
<comment type="caution">
    <text evidence="1">The sequence shown here is derived from an EMBL/GenBank/DDBJ whole genome shotgun (WGS) entry which is preliminary data.</text>
</comment>
<dbReference type="AlphaFoldDB" id="A0A812VST7"/>
<dbReference type="Proteomes" id="UP000649617">
    <property type="component" value="Unassembled WGS sequence"/>
</dbReference>
<name>A0A812VST7_SYMPI</name>